<gene>
    <name evidence="1" type="ORF">MAR_030559</name>
</gene>
<proteinExistence type="predicted"/>
<dbReference type="Proteomes" id="UP001164746">
    <property type="component" value="Chromosome 10"/>
</dbReference>
<protein>
    <submittedName>
        <fullName evidence="1">Uncharacterized protein</fullName>
    </submittedName>
</protein>
<evidence type="ECO:0000313" key="2">
    <source>
        <dbReference type="Proteomes" id="UP001164746"/>
    </source>
</evidence>
<evidence type="ECO:0000313" key="1">
    <source>
        <dbReference type="EMBL" id="WAR15965.1"/>
    </source>
</evidence>
<accession>A0ABY7F1A7</accession>
<organism evidence="1 2">
    <name type="scientific">Mya arenaria</name>
    <name type="common">Soft-shell clam</name>
    <dbReference type="NCBI Taxonomy" id="6604"/>
    <lineage>
        <taxon>Eukaryota</taxon>
        <taxon>Metazoa</taxon>
        <taxon>Spiralia</taxon>
        <taxon>Lophotrochozoa</taxon>
        <taxon>Mollusca</taxon>
        <taxon>Bivalvia</taxon>
        <taxon>Autobranchia</taxon>
        <taxon>Heteroconchia</taxon>
        <taxon>Euheterodonta</taxon>
        <taxon>Imparidentia</taxon>
        <taxon>Neoheterodontei</taxon>
        <taxon>Myida</taxon>
        <taxon>Myoidea</taxon>
        <taxon>Myidae</taxon>
        <taxon>Mya</taxon>
    </lineage>
</organism>
<reference evidence="1" key="1">
    <citation type="submission" date="2022-11" db="EMBL/GenBank/DDBJ databases">
        <title>Centuries of genome instability and evolution in soft-shell clam transmissible cancer (bioRxiv).</title>
        <authorList>
            <person name="Hart S.F.M."/>
            <person name="Yonemitsu M.A."/>
            <person name="Giersch R.M."/>
            <person name="Beal B.F."/>
            <person name="Arriagada G."/>
            <person name="Davis B.W."/>
            <person name="Ostrander E.A."/>
            <person name="Goff S.P."/>
            <person name="Metzger M.J."/>
        </authorList>
    </citation>
    <scope>NUCLEOTIDE SEQUENCE</scope>
    <source>
        <strain evidence="1">MELC-2E11</strain>
        <tissue evidence="1">Siphon/mantle</tissue>
    </source>
</reference>
<keyword evidence="2" id="KW-1185">Reference proteome</keyword>
<sequence length="24" mass="2637">MDTSANYANQTAVTNTLKKLLLIL</sequence>
<dbReference type="EMBL" id="CP111021">
    <property type="protein sequence ID" value="WAR15965.1"/>
    <property type="molecule type" value="Genomic_DNA"/>
</dbReference>
<name>A0ABY7F1A7_MYAAR</name>